<dbReference type="OrthoDB" id="8122555at2759"/>
<dbReference type="STRING" id="7217.B3N0H5"/>
<keyword evidence="2 4" id="KW-0833">Ubl conjugation pathway</keyword>
<reference evidence="7 8" key="1">
    <citation type="journal article" date="2007" name="Nature">
        <title>Evolution of genes and genomes on the Drosophila phylogeny.</title>
        <authorList>
            <consortium name="Drosophila 12 Genomes Consortium"/>
            <person name="Clark A.G."/>
            <person name="Eisen M.B."/>
            <person name="Smith D.R."/>
            <person name="Bergman C.M."/>
            <person name="Oliver B."/>
            <person name="Markow T.A."/>
            <person name="Kaufman T.C."/>
            <person name="Kellis M."/>
            <person name="Gelbart W."/>
            <person name="Iyer V.N."/>
            <person name="Pollard D.A."/>
            <person name="Sackton T.B."/>
            <person name="Larracuente A.M."/>
            <person name="Singh N.D."/>
            <person name="Abad J.P."/>
            <person name="Abt D.N."/>
            <person name="Adryan B."/>
            <person name="Aguade M."/>
            <person name="Akashi H."/>
            <person name="Anderson W.W."/>
            <person name="Aquadro C.F."/>
            <person name="Ardell D.H."/>
            <person name="Arguello R."/>
            <person name="Artieri C.G."/>
            <person name="Barbash D.A."/>
            <person name="Barker D."/>
            <person name="Barsanti P."/>
            <person name="Batterham P."/>
            <person name="Batzoglou S."/>
            <person name="Begun D."/>
            <person name="Bhutkar A."/>
            <person name="Blanco E."/>
            <person name="Bosak S.A."/>
            <person name="Bradley R.K."/>
            <person name="Brand A.D."/>
            <person name="Brent M.R."/>
            <person name="Brooks A.N."/>
            <person name="Brown R.H."/>
            <person name="Butlin R.K."/>
            <person name="Caggese C."/>
            <person name="Calvi B.R."/>
            <person name="Bernardo de Carvalho A."/>
            <person name="Caspi A."/>
            <person name="Castrezana S."/>
            <person name="Celniker S.E."/>
            <person name="Chang J.L."/>
            <person name="Chapple C."/>
            <person name="Chatterji S."/>
            <person name="Chinwalla A."/>
            <person name="Civetta A."/>
            <person name="Clifton S.W."/>
            <person name="Comeron J.M."/>
            <person name="Costello J.C."/>
            <person name="Coyne J.A."/>
            <person name="Daub J."/>
            <person name="David R.G."/>
            <person name="Delcher A.L."/>
            <person name="Delehaunty K."/>
            <person name="Do C.B."/>
            <person name="Ebling H."/>
            <person name="Edwards K."/>
            <person name="Eickbush T."/>
            <person name="Evans J.D."/>
            <person name="Filipski A."/>
            <person name="Findeiss S."/>
            <person name="Freyhult E."/>
            <person name="Fulton L."/>
            <person name="Fulton R."/>
            <person name="Garcia A.C."/>
            <person name="Gardiner A."/>
            <person name="Garfield D.A."/>
            <person name="Garvin B.E."/>
            <person name="Gibson G."/>
            <person name="Gilbert D."/>
            <person name="Gnerre S."/>
            <person name="Godfrey J."/>
            <person name="Good R."/>
            <person name="Gotea V."/>
            <person name="Gravely B."/>
            <person name="Greenberg A.J."/>
            <person name="Griffiths-Jones S."/>
            <person name="Gross S."/>
            <person name="Guigo R."/>
            <person name="Gustafson E.A."/>
            <person name="Haerty W."/>
            <person name="Hahn M.W."/>
            <person name="Halligan D.L."/>
            <person name="Halpern A.L."/>
            <person name="Halter G.M."/>
            <person name="Han M.V."/>
            <person name="Heger A."/>
            <person name="Hillier L."/>
            <person name="Hinrichs A.S."/>
            <person name="Holmes I."/>
            <person name="Hoskins R.A."/>
            <person name="Hubisz M.J."/>
            <person name="Hultmark D."/>
            <person name="Huntley M.A."/>
            <person name="Jaffe D.B."/>
            <person name="Jagadeeshan S."/>
            <person name="Jeck W.R."/>
            <person name="Johnson J."/>
            <person name="Jones C.D."/>
            <person name="Jordan W.C."/>
            <person name="Karpen G.H."/>
            <person name="Kataoka E."/>
            <person name="Keightley P.D."/>
            <person name="Kheradpour P."/>
            <person name="Kirkness E.F."/>
            <person name="Koerich L.B."/>
            <person name="Kristiansen K."/>
            <person name="Kudrna D."/>
            <person name="Kulathinal R.J."/>
            <person name="Kumar S."/>
            <person name="Kwok R."/>
            <person name="Lander E."/>
            <person name="Langley C.H."/>
            <person name="Lapoint R."/>
            <person name="Lazzaro B.P."/>
            <person name="Lee S.J."/>
            <person name="Levesque L."/>
            <person name="Li R."/>
            <person name="Lin C.F."/>
            <person name="Lin M.F."/>
            <person name="Lindblad-Toh K."/>
            <person name="Llopart A."/>
            <person name="Long M."/>
            <person name="Low L."/>
            <person name="Lozovsky E."/>
            <person name="Lu J."/>
            <person name="Luo M."/>
            <person name="Machado C.A."/>
            <person name="Makalowski W."/>
            <person name="Marzo M."/>
            <person name="Matsuda M."/>
            <person name="Matzkin L."/>
            <person name="McAllister B."/>
            <person name="McBride C.S."/>
            <person name="McKernan B."/>
            <person name="McKernan K."/>
            <person name="Mendez-Lago M."/>
            <person name="Minx P."/>
            <person name="Mollenhauer M.U."/>
            <person name="Montooth K."/>
            <person name="Mount S.M."/>
            <person name="Mu X."/>
            <person name="Myers E."/>
            <person name="Negre B."/>
            <person name="Newfeld S."/>
            <person name="Nielsen R."/>
            <person name="Noor M.A."/>
            <person name="O'Grady P."/>
            <person name="Pachter L."/>
            <person name="Papaceit M."/>
            <person name="Parisi M.J."/>
            <person name="Parisi M."/>
            <person name="Parts L."/>
            <person name="Pedersen J.S."/>
            <person name="Pesole G."/>
            <person name="Phillippy A.M."/>
            <person name="Ponting C.P."/>
            <person name="Pop M."/>
            <person name="Porcelli D."/>
            <person name="Powell J.R."/>
            <person name="Prohaska S."/>
            <person name="Pruitt K."/>
            <person name="Puig M."/>
            <person name="Quesneville H."/>
            <person name="Ram K.R."/>
            <person name="Rand D."/>
            <person name="Rasmussen M.D."/>
            <person name="Reed L.K."/>
            <person name="Reenan R."/>
            <person name="Reily A."/>
            <person name="Remington K.A."/>
            <person name="Rieger T.T."/>
            <person name="Ritchie M.G."/>
            <person name="Robin C."/>
            <person name="Rogers Y.H."/>
            <person name="Rohde C."/>
            <person name="Rozas J."/>
            <person name="Rubenfield M.J."/>
            <person name="Ruiz A."/>
            <person name="Russo S."/>
            <person name="Salzberg S.L."/>
            <person name="Sanchez-Gracia A."/>
            <person name="Saranga D.J."/>
            <person name="Sato H."/>
            <person name="Schaeffer S.W."/>
            <person name="Schatz M.C."/>
            <person name="Schlenke T."/>
            <person name="Schwartz R."/>
            <person name="Segarra C."/>
            <person name="Singh R.S."/>
            <person name="Sirot L."/>
            <person name="Sirota M."/>
            <person name="Sisneros N.B."/>
            <person name="Smith C.D."/>
            <person name="Smith T.F."/>
            <person name="Spieth J."/>
            <person name="Stage D.E."/>
            <person name="Stark A."/>
            <person name="Stephan W."/>
            <person name="Strausberg R.L."/>
            <person name="Strempel S."/>
            <person name="Sturgill D."/>
            <person name="Sutton G."/>
            <person name="Sutton G.G."/>
            <person name="Tao W."/>
            <person name="Teichmann S."/>
            <person name="Tobari Y.N."/>
            <person name="Tomimura Y."/>
            <person name="Tsolas J.M."/>
            <person name="Valente V.L."/>
            <person name="Venter E."/>
            <person name="Venter J.C."/>
            <person name="Vicario S."/>
            <person name="Vieira F.G."/>
            <person name="Vilella A.J."/>
            <person name="Villasante A."/>
            <person name="Walenz B."/>
            <person name="Wang J."/>
            <person name="Wasserman M."/>
            <person name="Watts T."/>
            <person name="Wilson D."/>
            <person name="Wilson R.K."/>
            <person name="Wing R.A."/>
            <person name="Wolfner M.F."/>
            <person name="Wong A."/>
            <person name="Wong G.K."/>
            <person name="Wu C.I."/>
            <person name="Wu G."/>
            <person name="Yamamoto D."/>
            <person name="Yang H.P."/>
            <person name="Yang S.P."/>
            <person name="Yorke J.A."/>
            <person name="Yoshida K."/>
            <person name="Zdobnov E."/>
            <person name="Zhang P."/>
            <person name="Zhang Y."/>
            <person name="Zimin A.V."/>
            <person name="Baldwin J."/>
            <person name="Abdouelleil A."/>
            <person name="Abdulkadir J."/>
            <person name="Abebe A."/>
            <person name="Abera B."/>
            <person name="Abreu J."/>
            <person name="Acer S.C."/>
            <person name="Aftuck L."/>
            <person name="Alexander A."/>
            <person name="An P."/>
            <person name="Anderson E."/>
            <person name="Anderson S."/>
            <person name="Arachi H."/>
            <person name="Azer M."/>
            <person name="Bachantsang P."/>
            <person name="Barry A."/>
            <person name="Bayul T."/>
            <person name="Berlin A."/>
            <person name="Bessette D."/>
            <person name="Bloom T."/>
            <person name="Blye J."/>
            <person name="Boguslavskiy L."/>
            <person name="Bonnet C."/>
            <person name="Boukhgalter B."/>
            <person name="Bourzgui I."/>
            <person name="Brown A."/>
            <person name="Cahill P."/>
            <person name="Channer S."/>
            <person name="Cheshatsang Y."/>
            <person name="Chuda L."/>
            <person name="Citroen M."/>
            <person name="Collymore A."/>
            <person name="Cooke P."/>
            <person name="Costello M."/>
            <person name="D'Aco K."/>
            <person name="Daza R."/>
            <person name="De Haan G."/>
            <person name="DeGray S."/>
            <person name="DeMaso C."/>
            <person name="Dhargay N."/>
            <person name="Dooley K."/>
            <person name="Dooley E."/>
            <person name="Doricent M."/>
            <person name="Dorje P."/>
            <person name="Dorjee K."/>
            <person name="Dupes A."/>
            <person name="Elong R."/>
            <person name="Falk J."/>
            <person name="Farina A."/>
            <person name="Faro S."/>
            <person name="Ferguson D."/>
            <person name="Fisher S."/>
            <person name="Foley C.D."/>
            <person name="Franke A."/>
            <person name="Friedrich D."/>
            <person name="Gadbois L."/>
            <person name="Gearin G."/>
            <person name="Gearin C.R."/>
            <person name="Giannoukos G."/>
            <person name="Goode T."/>
            <person name="Graham J."/>
            <person name="Grandbois E."/>
            <person name="Grewal S."/>
            <person name="Gyaltsen K."/>
            <person name="Hafez N."/>
            <person name="Hagos B."/>
            <person name="Hall J."/>
            <person name="Henson C."/>
            <person name="Hollinger A."/>
            <person name="Honan T."/>
            <person name="Huard M.D."/>
            <person name="Hughes L."/>
            <person name="Hurhula B."/>
            <person name="Husby M.E."/>
            <person name="Kamat A."/>
            <person name="Kanga B."/>
            <person name="Kashin S."/>
            <person name="Khazanovich D."/>
            <person name="Kisner P."/>
            <person name="Lance K."/>
            <person name="Lara M."/>
            <person name="Lee W."/>
            <person name="Lennon N."/>
            <person name="Letendre F."/>
            <person name="LeVine R."/>
            <person name="Lipovsky A."/>
            <person name="Liu X."/>
            <person name="Liu J."/>
            <person name="Liu S."/>
            <person name="Lokyitsang T."/>
            <person name="Lokyitsang Y."/>
            <person name="Lubonja R."/>
            <person name="Lui A."/>
            <person name="MacDonald P."/>
            <person name="Magnisalis V."/>
            <person name="Maru K."/>
            <person name="Matthews C."/>
            <person name="McCusker W."/>
            <person name="McDonough S."/>
            <person name="Mehta T."/>
            <person name="Meldrim J."/>
            <person name="Meneus L."/>
            <person name="Mihai O."/>
            <person name="Mihalev A."/>
            <person name="Mihova T."/>
            <person name="Mittelman R."/>
            <person name="Mlenga V."/>
            <person name="Montmayeur A."/>
            <person name="Mulrain L."/>
            <person name="Navidi A."/>
            <person name="Naylor J."/>
            <person name="Negash T."/>
            <person name="Nguyen T."/>
            <person name="Nguyen N."/>
            <person name="Nicol R."/>
            <person name="Norbu C."/>
            <person name="Norbu N."/>
            <person name="Novod N."/>
            <person name="O'Neill B."/>
            <person name="Osman S."/>
            <person name="Markiewicz E."/>
            <person name="Oyono O.L."/>
            <person name="Patti C."/>
            <person name="Phunkhang P."/>
            <person name="Pierre F."/>
            <person name="Priest M."/>
            <person name="Raghuraman S."/>
            <person name="Rege F."/>
            <person name="Reyes R."/>
            <person name="Rise C."/>
            <person name="Rogov P."/>
            <person name="Ross K."/>
            <person name="Ryan E."/>
            <person name="Settipalli S."/>
            <person name="Shea T."/>
            <person name="Sherpa N."/>
            <person name="Shi L."/>
            <person name="Shih D."/>
            <person name="Sparrow T."/>
            <person name="Spaulding J."/>
            <person name="Stalker J."/>
            <person name="Stange-Thomann N."/>
            <person name="Stavropoulos S."/>
            <person name="Stone C."/>
            <person name="Strader C."/>
            <person name="Tesfaye S."/>
            <person name="Thomson T."/>
            <person name="Thoulutsang Y."/>
            <person name="Thoulutsang D."/>
            <person name="Topham K."/>
            <person name="Topping I."/>
            <person name="Tsamla T."/>
            <person name="Vassiliev H."/>
            <person name="Vo A."/>
            <person name="Wangchuk T."/>
            <person name="Wangdi T."/>
            <person name="Weiand M."/>
            <person name="Wilkinson J."/>
            <person name="Wilson A."/>
            <person name="Yadav S."/>
            <person name="Young G."/>
            <person name="Yu Q."/>
            <person name="Zembek L."/>
            <person name="Zhong D."/>
            <person name="Zimmer A."/>
            <person name="Zwirko Z."/>
            <person name="Jaffe D.B."/>
            <person name="Alvarez P."/>
            <person name="Brockman W."/>
            <person name="Butler J."/>
            <person name="Chin C."/>
            <person name="Gnerre S."/>
            <person name="Grabherr M."/>
            <person name="Kleber M."/>
            <person name="Mauceli E."/>
            <person name="MacCallum I."/>
        </authorList>
    </citation>
    <scope>NUCLEOTIDE SEQUENCE [LARGE SCALE GENOMIC DNA]</scope>
    <source>
        <strain evidence="8">Tucson 14024-0371.13</strain>
    </source>
</reference>
<dbReference type="PROSITE" id="PS50127">
    <property type="entry name" value="UBC_2"/>
    <property type="match status" value="1"/>
</dbReference>
<dbReference type="GO" id="GO:0005524">
    <property type="term" value="F:ATP binding"/>
    <property type="evidence" value="ECO:0007669"/>
    <property type="project" value="UniProtKB-UniRule"/>
</dbReference>
<dbReference type="SUPFAM" id="SSF54495">
    <property type="entry name" value="UBC-like"/>
    <property type="match status" value="1"/>
</dbReference>
<evidence type="ECO:0000259" key="6">
    <source>
        <dbReference type="PROSITE" id="PS50127"/>
    </source>
</evidence>
<dbReference type="InterPro" id="IPR023313">
    <property type="entry name" value="UBQ-conjugating_AS"/>
</dbReference>
<evidence type="ECO:0000256" key="4">
    <source>
        <dbReference type="RuleBase" id="RU362109"/>
    </source>
</evidence>
<sequence length="311" mass="36347">MAYSSSMAKRALALEYKRLQEQMVEGFTVDLIDENNLFEWAVGIFGPPDTLYEGGYFKATMKFPNDYPYSPPTLCFQTKVWHPNVYTSGTLCISILHPPTDNTNSGELPCERWNPAQTVRTILLSVISLLNEPNTSSPANVEAALMYRRWLETKGEDKEYEEIIRQQALESSEEARRHGIIVPRTREEYIKNPQEPEEDELDDSFFYDAYNQDLMDEDEDDDEEEDDDEDEENEEFEEAQQQLLEQEEPEEQEASKDKEQLTELKESLETLDVALNAEDNRTQELKNAQNTEDTLRYTCQQMRKWKRMKTI</sequence>
<evidence type="ECO:0000313" key="8">
    <source>
        <dbReference type="Proteomes" id="UP000007801"/>
    </source>
</evidence>
<dbReference type="SMART" id="SM00212">
    <property type="entry name" value="UBCc"/>
    <property type="match status" value="1"/>
</dbReference>
<dbReference type="PROSITE" id="PS00183">
    <property type="entry name" value="UBC_1"/>
    <property type="match status" value="1"/>
</dbReference>
<dbReference type="FunFam" id="3.10.110.10:FF:000051">
    <property type="entry name" value="ubiquitin-conjugating enzyme E2 R2-like"/>
    <property type="match status" value="1"/>
</dbReference>
<dbReference type="OMA" id="RFEKSIC"/>
<evidence type="ECO:0000256" key="2">
    <source>
        <dbReference type="ARBA" id="ARBA00022786"/>
    </source>
</evidence>
<dbReference type="PANTHER" id="PTHR24067">
    <property type="entry name" value="UBIQUITIN-CONJUGATING ENZYME E2"/>
    <property type="match status" value="1"/>
</dbReference>
<dbReference type="eggNOG" id="KOG0425">
    <property type="taxonomic scope" value="Eukaryota"/>
</dbReference>
<dbReference type="Proteomes" id="UP000007801">
    <property type="component" value="Unassembled WGS sequence"/>
</dbReference>
<keyword evidence="1" id="KW-0808">Transferase</keyword>
<dbReference type="InterPro" id="IPR050113">
    <property type="entry name" value="Ub_conjugating_enzyme"/>
</dbReference>
<dbReference type="EMBL" id="CH902640">
    <property type="protein sequence ID" value="EDV38379.1"/>
    <property type="molecule type" value="Genomic_DNA"/>
</dbReference>
<organism evidence="7 8">
    <name type="scientific">Drosophila ananassae</name>
    <name type="common">Fruit fly</name>
    <dbReference type="NCBI Taxonomy" id="7217"/>
    <lineage>
        <taxon>Eukaryota</taxon>
        <taxon>Metazoa</taxon>
        <taxon>Ecdysozoa</taxon>
        <taxon>Arthropoda</taxon>
        <taxon>Hexapoda</taxon>
        <taxon>Insecta</taxon>
        <taxon>Pterygota</taxon>
        <taxon>Neoptera</taxon>
        <taxon>Endopterygota</taxon>
        <taxon>Diptera</taxon>
        <taxon>Brachycera</taxon>
        <taxon>Muscomorpha</taxon>
        <taxon>Ephydroidea</taxon>
        <taxon>Drosophilidae</taxon>
        <taxon>Drosophila</taxon>
        <taxon>Sophophora</taxon>
    </lineage>
</organism>
<dbReference type="Gene3D" id="3.10.110.10">
    <property type="entry name" value="Ubiquitin Conjugating Enzyme"/>
    <property type="match status" value="1"/>
</dbReference>
<evidence type="ECO:0000256" key="3">
    <source>
        <dbReference type="PROSITE-ProRule" id="PRU10133"/>
    </source>
</evidence>
<gene>
    <name evidence="7" type="primary">Dana\GF21720</name>
    <name evidence="7" type="synonym">dana_GLEANR_5629</name>
    <name evidence="7" type="ORF">GF21720</name>
</gene>
<feature type="active site" description="Glycyl thioester intermediate" evidence="3">
    <location>
        <position position="92"/>
    </location>
</feature>
<feature type="domain" description="UBC core" evidence="6">
    <location>
        <begin position="7"/>
        <end position="173"/>
    </location>
</feature>
<dbReference type="AlphaFoldDB" id="B3N0H5"/>
<dbReference type="KEGG" id="dan:6504392"/>
<accession>B3N0H5</accession>
<feature type="compositionally biased region" description="Acidic residues" evidence="5">
    <location>
        <begin position="217"/>
        <end position="238"/>
    </location>
</feature>
<keyword evidence="4" id="KW-0547">Nucleotide-binding</keyword>
<comment type="similarity">
    <text evidence="4">Belongs to the ubiquitin-conjugating enzyme family.</text>
</comment>
<feature type="compositionally biased region" description="Basic and acidic residues" evidence="5">
    <location>
        <begin position="253"/>
        <end position="265"/>
    </location>
</feature>
<dbReference type="PhylomeDB" id="B3N0H5"/>
<name>B3N0H5_DROAN</name>
<evidence type="ECO:0000313" key="7">
    <source>
        <dbReference type="EMBL" id="EDV38379.1"/>
    </source>
</evidence>
<dbReference type="InParanoid" id="B3N0H5"/>
<dbReference type="InterPro" id="IPR016135">
    <property type="entry name" value="UBQ-conjugating_enzyme/RWD"/>
</dbReference>
<dbReference type="SMR" id="B3N0H5"/>
<keyword evidence="4" id="KW-0067">ATP-binding</keyword>
<dbReference type="Pfam" id="PF00179">
    <property type="entry name" value="UQ_con"/>
    <property type="match status" value="1"/>
</dbReference>
<feature type="region of interest" description="Disordered" evidence="5">
    <location>
        <begin position="217"/>
        <end position="265"/>
    </location>
</feature>
<evidence type="ECO:0000256" key="1">
    <source>
        <dbReference type="ARBA" id="ARBA00022679"/>
    </source>
</evidence>
<dbReference type="GO" id="GO:0016740">
    <property type="term" value="F:transferase activity"/>
    <property type="evidence" value="ECO:0007669"/>
    <property type="project" value="UniProtKB-KW"/>
</dbReference>
<dbReference type="InterPro" id="IPR000608">
    <property type="entry name" value="UBC"/>
</dbReference>
<dbReference type="CDD" id="cd23803">
    <property type="entry name" value="UBCc_UBE2R"/>
    <property type="match status" value="1"/>
</dbReference>
<proteinExistence type="inferred from homology"/>
<keyword evidence="8" id="KW-1185">Reference proteome</keyword>
<dbReference type="HOGENOM" id="CLU_030988_1_2_1"/>
<dbReference type="GeneID" id="6504392"/>
<evidence type="ECO:0000256" key="5">
    <source>
        <dbReference type="SAM" id="MobiDB-lite"/>
    </source>
</evidence>
<protein>
    <recommendedName>
        <fullName evidence="6">UBC core domain-containing protein</fullName>
    </recommendedName>
</protein>